<keyword evidence="1" id="KW-0812">Transmembrane</keyword>
<keyword evidence="1" id="KW-1133">Transmembrane helix</keyword>
<name>A0A6C0E753_9ZZZZ</name>
<evidence type="ECO:0000256" key="1">
    <source>
        <dbReference type="SAM" id="Phobius"/>
    </source>
</evidence>
<protein>
    <submittedName>
        <fullName evidence="2">Uncharacterized protein</fullName>
    </submittedName>
</protein>
<sequence length="307" mass="34137">MTCASIRSKKTPNLQCESKATAGEWCGRHKTSQVRFVENIVHVQPARVIDVKAAAACIHRAWSRWIARRAGPLLRFREHANNPFDFFTSDPITDISMGDFISFTDAGKGYIMDARSAASLVSHATEAPLNPFNRSPLTPLFLKRLSLHKVSGWITRPAGEQTVTDIFRLIEDLGYYTDPTWYIDLNRLALQRLYIELADIWFHRAGLSNQDRARIAESPFAVPVATALIMRLPALKPMVLRTLQLLVSTGTARSDRQLGVMYVLGALSIVSEGAGAAFPWLVEMFSPGVTRVVSGEIVVAHQSVLNY</sequence>
<keyword evidence="1" id="KW-0472">Membrane</keyword>
<organism evidence="2">
    <name type="scientific">viral metagenome</name>
    <dbReference type="NCBI Taxonomy" id="1070528"/>
    <lineage>
        <taxon>unclassified sequences</taxon>
        <taxon>metagenomes</taxon>
        <taxon>organismal metagenomes</taxon>
    </lineage>
</organism>
<feature type="transmembrane region" description="Helical" evidence="1">
    <location>
        <begin position="260"/>
        <end position="282"/>
    </location>
</feature>
<reference evidence="2" key="1">
    <citation type="journal article" date="2020" name="Nature">
        <title>Giant virus diversity and host interactions through global metagenomics.</title>
        <authorList>
            <person name="Schulz F."/>
            <person name="Roux S."/>
            <person name="Paez-Espino D."/>
            <person name="Jungbluth S."/>
            <person name="Walsh D.A."/>
            <person name="Denef V.J."/>
            <person name="McMahon K.D."/>
            <person name="Konstantinidis K.T."/>
            <person name="Eloe-Fadrosh E.A."/>
            <person name="Kyrpides N.C."/>
            <person name="Woyke T."/>
        </authorList>
    </citation>
    <scope>NUCLEOTIDE SEQUENCE</scope>
    <source>
        <strain evidence="2">GVMAG-M-3300023179-138</strain>
    </source>
</reference>
<evidence type="ECO:0000313" key="2">
    <source>
        <dbReference type="EMBL" id="QHT24273.1"/>
    </source>
</evidence>
<dbReference type="EMBL" id="MN739743">
    <property type="protein sequence ID" value="QHT24273.1"/>
    <property type="molecule type" value="Genomic_DNA"/>
</dbReference>
<dbReference type="AlphaFoldDB" id="A0A6C0E753"/>
<accession>A0A6C0E753</accession>
<proteinExistence type="predicted"/>